<name>A0A6A6ZPR4_9PLEO</name>
<dbReference type="AlphaFoldDB" id="A0A6A6ZPR4"/>
<dbReference type="EMBL" id="MU006233">
    <property type="protein sequence ID" value="KAF2823090.1"/>
    <property type="molecule type" value="Genomic_DNA"/>
</dbReference>
<gene>
    <name evidence="1" type="ORF">CC86DRAFT_423217</name>
</gene>
<accession>A0A6A6ZPR4</accession>
<evidence type="ECO:0000313" key="2">
    <source>
        <dbReference type="Proteomes" id="UP000799424"/>
    </source>
</evidence>
<reference evidence="1" key="1">
    <citation type="journal article" date="2020" name="Stud. Mycol.">
        <title>101 Dothideomycetes genomes: a test case for predicting lifestyles and emergence of pathogens.</title>
        <authorList>
            <person name="Haridas S."/>
            <person name="Albert R."/>
            <person name="Binder M."/>
            <person name="Bloem J."/>
            <person name="Labutti K."/>
            <person name="Salamov A."/>
            <person name="Andreopoulos B."/>
            <person name="Baker S."/>
            <person name="Barry K."/>
            <person name="Bills G."/>
            <person name="Bluhm B."/>
            <person name="Cannon C."/>
            <person name="Castanera R."/>
            <person name="Culley D."/>
            <person name="Daum C."/>
            <person name="Ezra D."/>
            <person name="Gonzalez J."/>
            <person name="Henrissat B."/>
            <person name="Kuo A."/>
            <person name="Liang C."/>
            <person name="Lipzen A."/>
            <person name="Lutzoni F."/>
            <person name="Magnuson J."/>
            <person name="Mondo S."/>
            <person name="Nolan M."/>
            <person name="Ohm R."/>
            <person name="Pangilinan J."/>
            <person name="Park H.-J."/>
            <person name="Ramirez L."/>
            <person name="Alfaro M."/>
            <person name="Sun H."/>
            <person name="Tritt A."/>
            <person name="Yoshinaga Y."/>
            <person name="Zwiers L.-H."/>
            <person name="Turgeon B."/>
            <person name="Goodwin S."/>
            <person name="Spatafora J."/>
            <person name="Crous P."/>
            <person name="Grigoriev I."/>
        </authorList>
    </citation>
    <scope>NUCLEOTIDE SEQUENCE</scope>
    <source>
        <strain evidence="1">CBS 113818</strain>
    </source>
</reference>
<sequence>HHLTKCNAGSLHCPNPICSRSRCKTCLRHTPVNVILSRHAHDYLGMSLVCADCQSVLERPFKPMNPFDIDMDPAYIECNEATLLQTASNGCQICRRFVQMLASLPHQRPGMHSFAKELSINQKCLPDGYLLCLVLPDDLLPIEGMCILVAPTLQHAGQTWLGEDNEVNLVTLLPMNSTRDPYCFKRVENWMNDCLQNHKHCSTPINPFHGNQTHLPARLLSVDVIAPILSHRWKQNEVLKLTTANLGGMRDAIPLSL</sequence>
<dbReference type="Proteomes" id="UP000799424">
    <property type="component" value="Unassembled WGS sequence"/>
</dbReference>
<keyword evidence="2" id="KW-1185">Reference proteome</keyword>
<feature type="non-terminal residue" evidence="1">
    <location>
        <position position="1"/>
    </location>
</feature>
<organism evidence="1 2">
    <name type="scientific">Ophiobolus disseminans</name>
    <dbReference type="NCBI Taxonomy" id="1469910"/>
    <lineage>
        <taxon>Eukaryota</taxon>
        <taxon>Fungi</taxon>
        <taxon>Dikarya</taxon>
        <taxon>Ascomycota</taxon>
        <taxon>Pezizomycotina</taxon>
        <taxon>Dothideomycetes</taxon>
        <taxon>Pleosporomycetidae</taxon>
        <taxon>Pleosporales</taxon>
        <taxon>Pleosporineae</taxon>
        <taxon>Phaeosphaeriaceae</taxon>
        <taxon>Ophiobolus</taxon>
    </lineage>
</organism>
<evidence type="ECO:0000313" key="1">
    <source>
        <dbReference type="EMBL" id="KAF2823090.1"/>
    </source>
</evidence>
<protein>
    <submittedName>
        <fullName evidence="1">Uncharacterized protein</fullName>
    </submittedName>
</protein>
<proteinExistence type="predicted"/>